<reference evidence="1 2" key="1">
    <citation type="submission" date="2015-03" db="EMBL/GenBank/DDBJ databases">
        <title>Draft Genome Sequence of Burkholderia andropogonis type strain ICMP2807, isolated from Sorghum bicolor.</title>
        <authorList>
            <person name="Lopes-Santos L."/>
            <person name="Castro D.B."/>
            <person name="Ottoboni L.M."/>
            <person name="Park D."/>
            <person name="Weirc B.S."/>
            <person name="Destefano S.A."/>
        </authorList>
    </citation>
    <scope>NUCLEOTIDE SEQUENCE [LARGE SCALE GENOMIC DNA]</scope>
    <source>
        <strain evidence="1 2">ICMP2807</strain>
    </source>
</reference>
<comment type="caution">
    <text evidence="1">The sequence shown here is derived from an EMBL/GenBank/DDBJ whole genome shotgun (WGS) entry which is preliminary data.</text>
</comment>
<accession>A0A0F5JVT8</accession>
<proteinExistence type="predicted"/>
<dbReference type="EMBL" id="LAQU01000027">
    <property type="protein sequence ID" value="KKB61981.1"/>
    <property type="molecule type" value="Genomic_DNA"/>
</dbReference>
<sequence length="64" mass="7343">MPARIIDAEPWALVEPVLPLPKPRRKRYPGRLPVSDRRHAMASCSCAMQTAYRVYFANRHGIHS</sequence>
<evidence type="ECO:0000313" key="2">
    <source>
        <dbReference type="Proteomes" id="UP000033618"/>
    </source>
</evidence>
<protein>
    <submittedName>
        <fullName evidence="1">Uncharacterized protein</fullName>
    </submittedName>
</protein>
<dbReference type="AlphaFoldDB" id="A0A0F5JVT8"/>
<dbReference type="Proteomes" id="UP000033618">
    <property type="component" value="Unassembled WGS sequence"/>
</dbReference>
<name>A0A0F5JVT8_9BURK</name>
<gene>
    <name evidence="1" type="ORF">WM40_20105</name>
</gene>
<organism evidence="1 2">
    <name type="scientific">Robbsia andropogonis</name>
    <dbReference type="NCBI Taxonomy" id="28092"/>
    <lineage>
        <taxon>Bacteria</taxon>
        <taxon>Pseudomonadati</taxon>
        <taxon>Pseudomonadota</taxon>
        <taxon>Betaproteobacteria</taxon>
        <taxon>Burkholderiales</taxon>
        <taxon>Burkholderiaceae</taxon>
        <taxon>Robbsia</taxon>
    </lineage>
</organism>
<keyword evidence="2" id="KW-1185">Reference proteome</keyword>
<evidence type="ECO:0000313" key="1">
    <source>
        <dbReference type="EMBL" id="KKB61981.1"/>
    </source>
</evidence>